<evidence type="ECO:0008006" key="3">
    <source>
        <dbReference type="Google" id="ProtNLM"/>
    </source>
</evidence>
<name>A0A178D7I9_9EURO</name>
<evidence type="ECO:0000313" key="1">
    <source>
        <dbReference type="EMBL" id="OAL38058.1"/>
    </source>
</evidence>
<dbReference type="OrthoDB" id="4131268at2759"/>
<keyword evidence="2" id="KW-1185">Reference proteome</keyword>
<organism evidence="1 2">
    <name type="scientific">Fonsecaea nubica</name>
    <dbReference type="NCBI Taxonomy" id="856822"/>
    <lineage>
        <taxon>Eukaryota</taxon>
        <taxon>Fungi</taxon>
        <taxon>Dikarya</taxon>
        <taxon>Ascomycota</taxon>
        <taxon>Pezizomycotina</taxon>
        <taxon>Eurotiomycetes</taxon>
        <taxon>Chaetothyriomycetidae</taxon>
        <taxon>Chaetothyriales</taxon>
        <taxon>Herpotrichiellaceae</taxon>
        <taxon>Fonsecaea</taxon>
    </lineage>
</organism>
<dbReference type="GeneID" id="34585933"/>
<reference evidence="1 2" key="1">
    <citation type="submission" date="2016-03" db="EMBL/GenBank/DDBJ databases">
        <title>The draft genome sequence of Fonsecaea nubica causative agent of cutaneous subcutaneous infection in human host.</title>
        <authorList>
            <person name="Costa F."/>
            <person name="Sybren D.H."/>
            <person name="Raittz R.T."/>
            <person name="Weiss V.A."/>
            <person name="Leao A.C."/>
            <person name="Gomes R."/>
            <person name="De Souza E.M."/>
            <person name="Pedrosa F.O."/>
            <person name="Steffens M.B."/>
            <person name="Bombassaro A."/>
            <person name="Tadra-Sfeir M.Z."/>
            <person name="Moreno L.F."/>
            <person name="Najafzadeh M.J."/>
            <person name="Felipe M.S."/>
            <person name="Teixeira M."/>
            <person name="Sun J."/>
            <person name="Xi L."/>
            <person name="Castro M.A."/>
            <person name="Vicente V.A."/>
        </authorList>
    </citation>
    <scope>NUCLEOTIDE SEQUENCE [LARGE SCALE GENOMIC DNA]</scope>
    <source>
        <strain evidence="1 2">CBS 269.64</strain>
    </source>
</reference>
<dbReference type="Proteomes" id="UP000185904">
    <property type="component" value="Unassembled WGS sequence"/>
</dbReference>
<dbReference type="AlphaFoldDB" id="A0A178D7I9"/>
<gene>
    <name evidence="1" type="ORF">AYO20_02510</name>
</gene>
<protein>
    <recommendedName>
        <fullName evidence="3">EthD domain-containing protein</fullName>
    </recommendedName>
</protein>
<dbReference type="RefSeq" id="XP_022503070.1">
    <property type="nucleotide sequence ID" value="XM_022640814.1"/>
</dbReference>
<evidence type="ECO:0000313" key="2">
    <source>
        <dbReference type="Proteomes" id="UP000185904"/>
    </source>
</evidence>
<dbReference type="EMBL" id="LVCJ01000011">
    <property type="protein sequence ID" value="OAL38058.1"/>
    <property type="molecule type" value="Genomic_DNA"/>
</dbReference>
<comment type="caution">
    <text evidence="1">The sequence shown here is derived from an EMBL/GenBank/DDBJ whole genome shotgun (WGS) entry which is preliminary data.</text>
</comment>
<sequence length="264" mass="29962">MGTAAVIGRYRSLSSVLARVAFTVITTFTFTATTNMPQPGLAVAFARPKKGTDHPLSKLHQWYEEVHIPDILATSGINDAYRYENVDPNSEWPLLALYPVADIDFFSTQEFNSIPPLGKHVFPGPITDHVEFQVRQYRLTQVYEPRDIRVFEGAPIIGTAAVQPKAGGEDDFDTWYRQQHLDMLSMIIPYRAATRYEQIDPANKPRYLTIHEFDSTDIPGEQIRRSTTTEWAKRVLGSVQSMEGYTWKLTRVYGPSTTFKGLKL</sequence>
<proteinExistence type="predicted"/>
<accession>A0A178D7I9</accession>